<dbReference type="GO" id="GO:0046872">
    <property type="term" value="F:metal ion binding"/>
    <property type="evidence" value="ECO:0007669"/>
    <property type="project" value="UniProtKB-KW"/>
</dbReference>
<name>A0A9J9H8S6_RHIWR</name>
<sequence>MGRPIPCAYYDSRKGRRADRRGWIMEFARMALVGSAALMAASMATALMAHGNVTPQAVDTTALPDIGTEWLEKNPYSGNAKAIAIGQSAYGQNCARCHGLDAESGGIAPDLRYLELGESGDQWFIERFQHGSAHDGKVYMPPFGEVLGQKAGWAIRAWLETKHEG</sequence>
<evidence type="ECO:0000256" key="1">
    <source>
        <dbReference type="ARBA" id="ARBA00022617"/>
    </source>
</evidence>
<dbReference type="Gene3D" id="1.10.760.10">
    <property type="entry name" value="Cytochrome c-like domain"/>
    <property type="match status" value="1"/>
</dbReference>
<accession>A0A9J9H8S6</accession>
<dbReference type="NCBIfam" id="TIGR04494">
    <property type="entry name" value="c550_PedF"/>
    <property type="match status" value="1"/>
</dbReference>
<keyword evidence="7" id="KW-1185">Reference proteome</keyword>
<evidence type="ECO:0000256" key="2">
    <source>
        <dbReference type="ARBA" id="ARBA00022723"/>
    </source>
</evidence>
<evidence type="ECO:0000256" key="4">
    <source>
        <dbReference type="PROSITE-ProRule" id="PRU00433"/>
    </source>
</evidence>
<dbReference type="KEGG" id="swi:Swit_0691"/>
<dbReference type="InterPro" id="IPR030991">
    <property type="entry name" value="c550_proteobact"/>
</dbReference>
<dbReference type="InterPro" id="IPR009056">
    <property type="entry name" value="Cyt_c-like_dom"/>
</dbReference>
<dbReference type="GO" id="GO:0020037">
    <property type="term" value="F:heme binding"/>
    <property type="evidence" value="ECO:0007669"/>
    <property type="project" value="InterPro"/>
</dbReference>
<keyword evidence="1 4" id="KW-0349">Heme</keyword>
<dbReference type="EMBL" id="CP000699">
    <property type="protein sequence ID" value="ABQ67058.1"/>
    <property type="molecule type" value="Genomic_DNA"/>
</dbReference>
<organism evidence="6 7">
    <name type="scientific">Rhizorhabdus wittichii (strain DSM 6014 / CCUG 31198 / JCM 15750 / NBRC 105917 / EY 4224 / RW1)</name>
    <name type="common">Sphingomonas wittichii</name>
    <dbReference type="NCBI Taxonomy" id="392499"/>
    <lineage>
        <taxon>Bacteria</taxon>
        <taxon>Pseudomonadati</taxon>
        <taxon>Pseudomonadota</taxon>
        <taxon>Alphaproteobacteria</taxon>
        <taxon>Sphingomonadales</taxon>
        <taxon>Sphingomonadaceae</taxon>
        <taxon>Rhizorhabdus</taxon>
    </lineage>
</organism>
<reference evidence="6 7" key="1">
    <citation type="journal article" date="2010" name="J. Bacteriol.">
        <title>Genome sequence of the dioxin-mineralizing bacterium Sphingomonas wittichii RW1.</title>
        <authorList>
            <person name="Miller T.R."/>
            <person name="Delcher A.L."/>
            <person name="Salzberg S.L."/>
            <person name="Saunders E."/>
            <person name="Detter J.C."/>
            <person name="Halden R.U."/>
        </authorList>
    </citation>
    <scope>NUCLEOTIDE SEQUENCE [LARGE SCALE GENOMIC DNA]</scope>
    <source>
        <strain evidence="7">DSM 6014 / CCUG 31198 / JCM 15750 / NBRC 105917 / EY 4224 / RW1</strain>
    </source>
</reference>
<proteinExistence type="predicted"/>
<dbReference type="PROSITE" id="PS51007">
    <property type="entry name" value="CYTC"/>
    <property type="match status" value="1"/>
</dbReference>
<gene>
    <name evidence="6" type="ordered locus">Swit_0691</name>
</gene>
<dbReference type="GO" id="GO:0009055">
    <property type="term" value="F:electron transfer activity"/>
    <property type="evidence" value="ECO:0007669"/>
    <property type="project" value="InterPro"/>
</dbReference>
<evidence type="ECO:0000313" key="6">
    <source>
        <dbReference type="EMBL" id="ABQ67058.1"/>
    </source>
</evidence>
<dbReference type="Pfam" id="PF13442">
    <property type="entry name" value="Cytochrome_CBB3"/>
    <property type="match status" value="1"/>
</dbReference>
<evidence type="ECO:0000259" key="5">
    <source>
        <dbReference type="PROSITE" id="PS51007"/>
    </source>
</evidence>
<evidence type="ECO:0000256" key="3">
    <source>
        <dbReference type="ARBA" id="ARBA00023004"/>
    </source>
</evidence>
<dbReference type="Proteomes" id="UP000001989">
    <property type="component" value="Chromosome"/>
</dbReference>
<feature type="domain" description="Cytochrome c" evidence="5">
    <location>
        <begin position="81"/>
        <end position="163"/>
    </location>
</feature>
<dbReference type="InterPro" id="IPR036909">
    <property type="entry name" value="Cyt_c-like_dom_sf"/>
</dbReference>
<dbReference type="OrthoDB" id="9797504at2"/>
<dbReference type="SUPFAM" id="SSF46626">
    <property type="entry name" value="Cytochrome c"/>
    <property type="match status" value="1"/>
</dbReference>
<keyword evidence="3 4" id="KW-0408">Iron</keyword>
<protein>
    <recommendedName>
        <fullName evidence="5">Cytochrome c domain-containing protein</fullName>
    </recommendedName>
</protein>
<keyword evidence="2 4" id="KW-0479">Metal-binding</keyword>
<dbReference type="AlphaFoldDB" id="A0A9J9H8S6"/>
<evidence type="ECO:0000313" key="7">
    <source>
        <dbReference type="Proteomes" id="UP000001989"/>
    </source>
</evidence>